<keyword evidence="2" id="KW-1003">Cell membrane</keyword>
<dbReference type="RefSeq" id="WP_024371623.1">
    <property type="nucleotide sequence ID" value="NZ_UGGP01000001.1"/>
</dbReference>
<dbReference type="Pfam" id="PF03631">
    <property type="entry name" value="Virul_fac_BrkB"/>
    <property type="match status" value="1"/>
</dbReference>
<evidence type="ECO:0000256" key="7">
    <source>
        <dbReference type="SAM" id="Phobius"/>
    </source>
</evidence>
<dbReference type="Proteomes" id="UP000254060">
    <property type="component" value="Unassembled WGS sequence"/>
</dbReference>
<feature type="transmembrane region" description="Helical" evidence="7">
    <location>
        <begin position="246"/>
        <end position="266"/>
    </location>
</feature>
<evidence type="ECO:0000256" key="3">
    <source>
        <dbReference type="ARBA" id="ARBA00022692"/>
    </source>
</evidence>
<evidence type="ECO:0000256" key="2">
    <source>
        <dbReference type="ARBA" id="ARBA00022475"/>
    </source>
</evidence>
<dbReference type="STRING" id="1397694.GCA_000702585_02898"/>
<feature type="transmembrane region" description="Helical" evidence="7">
    <location>
        <begin position="36"/>
        <end position="57"/>
    </location>
</feature>
<evidence type="ECO:0000256" key="1">
    <source>
        <dbReference type="ARBA" id="ARBA00004651"/>
    </source>
</evidence>
<dbReference type="EMBL" id="UGGP01000001">
    <property type="protein sequence ID" value="STO09017.1"/>
    <property type="molecule type" value="Genomic_DNA"/>
</dbReference>
<organism evidence="8 9">
    <name type="scientific">Exiguobacterium aurantiacum</name>
    <dbReference type="NCBI Taxonomy" id="33987"/>
    <lineage>
        <taxon>Bacteria</taxon>
        <taxon>Bacillati</taxon>
        <taxon>Bacillota</taxon>
        <taxon>Bacilli</taxon>
        <taxon>Bacillales</taxon>
        <taxon>Bacillales Family XII. Incertae Sedis</taxon>
        <taxon>Exiguobacterium</taxon>
    </lineage>
</organism>
<sequence>MDTKEVKEKKNWLAFGKELLRRFKEHNVQDFGATLAFFWFLSIFPGIIFILALLSFFDITQASFQEQLNNLAPGAAATEFLSGIFEALGEPRGGLLSIGAILAIWSASKGVERLINMAIHAYGEDNERNFFVSKGIALGLTFLLGVGVLLLIVSNVFGSQIISFLMEFLPISGAEVILINIFRYALTTVILILTLSIFYKIAPQQHVFWKSTIPGAIFGVITWQLVSLGFSLYVSNFGNYDSTYGSLGGIIVTLLWLQLTGMIILIGSEINATWMRFFKSPSEQEYERDFKKNKKAKKKGETEDDYKDIPINTYG</sequence>
<accession>A0A377FW21</accession>
<keyword evidence="5 7" id="KW-0472">Membrane</keyword>
<dbReference type="PANTHER" id="PTHR30213:SF0">
    <property type="entry name" value="UPF0761 MEMBRANE PROTEIN YIHY"/>
    <property type="match status" value="1"/>
</dbReference>
<proteinExistence type="predicted"/>
<dbReference type="NCBIfam" id="TIGR00765">
    <property type="entry name" value="yihY_not_rbn"/>
    <property type="match status" value="1"/>
</dbReference>
<reference evidence="8 9" key="1">
    <citation type="submission" date="2018-06" db="EMBL/GenBank/DDBJ databases">
        <authorList>
            <consortium name="Pathogen Informatics"/>
            <person name="Doyle S."/>
        </authorList>
    </citation>
    <scope>NUCLEOTIDE SEQUENCE [LARGE SCALE GENOMIC DNA]</scope>
    <source>
        <strain evidence="8 9">NCTC13163</strain>
    </source>
</reference>
<dbReference type="OrthoDB" id="9775903at2"/>
<evidence type="ECO:0000313" key="9">
    <source>
        <dbReference type="Proteomes" id="UP000254060"/>
    </source>
</evidence>
<feature type="transmembrane region" description="Helical" evidence="7">
    <location>
        <begin position="177"/>
        <end position="199"/>
    </location>
</feature>
<evidence type="ECO:0000256" key="4">
    <source>
        <dbReference type="ARBA" id="ARBA00022989"/>
    </source>
</evidence>
<evidence type="ECO:0000256" key="5">
    <source>
        <dbReference type="ARBA" id="ARBA00023136"/>
    </source>
</evidence>
<dbReference type="PIRSF" id="PIRSF035875">
    <property type="entry name" value="RNase_BN"/>
    <property type="match status" value="1"/>
</dbReference>
<gene>
    <name evidence="8" type="primary">yihY_2</name>
    <name evidence="8" type="ORF">NCTC13163_02412</name>
</gene>
<comment type="subcellular location">
    <subcellularLocation>
        <location evidence="1">Cell membrane</location>
        <topology evidence="1">Multi-pass membrane protein</topology>
    </subcellularLocation>
</comment>
<feature type="transmembrane region" description="Helical" evidence="7">
    <location>
        <begin position="136"/>
        <end position="157"/>
    </location>
</feature>
<keyword evidence="4 7" id="KW-1133">Transmembrane helix</keyword>
<dbReference type="GO" id="GO:0005886">
    <property type="term" value="C:plasma membrane"/>
    <property type="evidence" value="ECO:0007669"/>
    <property type="project" value="UniProtKB-SubCell"/>
</dbReference>
<dbReference type="AlphaFoldDB" id="A0A377FW21"/>
<keyword evidence="3 7" id="KW-0812">Transmembrane</keyword>
<feature type="transmembrane region" description="Helical" evidence="7">
    <location>
        <begin position="211"/>
        <end position="234"/>
    </location>
</feature>
<dbReference type="PANTHER" id="PTHR30213">
    <property type="entry name" value="INNER MEMBRANE PROTEIN YHJD"/>
    <property type="match status" value="1"/>
</dbReference>
<evidence type="ECO:0000313" key="8">
    <source>
        <dbReference type="EMBL" id="STO09017.1"/>
    </source>
</evidence>
<feature type="region of interest" description="Disordered" evidence="6">
    <location>
        <begin position="289"/>
        <end position="315"/>
    </location>
</feature>
<evidence type="ECO:0000256" key="6">
    <source>
        <dbReference type="SAM" id="MobiDB-lite"/>
    </source>
</evidence>
<protein>
    <submittedName>
        <fullName evidence="8">Ribonuclease BN/uncharacterized domain fusion protein</fullName>
    </submittedName>
</protein>
<name>A0A377FW21_9BACL</name>
<dbReference type="InterPro" id="IPR017039">
    <property type="entry name" value="Virul_fac_BrkB"/>
</dbReference>